<dbReference type="InterPro" id="IPR017896">
    <property type="entry name" value="4Fe4S_Fe-S-bd"/>
</dbReference>
<dbReference type="InterPro" id="IPR017900">
    <property type="entry name" value="4Fe4S_Fe_S_CS"/>
</dbReference>
<reference evidence="5 6" key="1">
    <citation type="submission" date="2023-07" db="EMBL/GenBank/DDBJ databases">
        <title>The novel representative of Negativicutes class, Anaeroselena agilis gen. nov. sp. nov.</title>
        <authorList>
            <person name="Prokofeva M.I."/>
            <person name="Elcheninov A.G."/>
            <person name="Klyukina A."/>
            <person name="Kublanov I.V."/>
            <person name="Frolov E.N."/>
            <person name="Podosokorskaya O.A."/>
        </authorList>
    </citation>
    <scope>NUCLEOTIDE SEQUENCE [LARGE SCALE GENOMIC DNA]</scope>
    <source>
        <strain evidence="5 6">4137-cl</strain>
    </source>
</reference>
<evidence type="ECO:0000313" key="5">
    <source>
        <dbReference type="EMBL" id="MDT8902892.1"/>
    </source>
</evidence>
<evidence type="ECO:0000313" key="6">
    <source>
        <dbReference type="Proteomes" id="UP001254848"/>
    </source>
</evidence>
<name>A0ABU3P1I6_9FIRM</name>
<dbReference type="RefSeq" id="WP_413781360.1">
    <property type="nucleotide sequence ID" value="NZ_JAUOZS010000001.1"/>
</dbReference>
<dbReference type="Pfam" id="PF13187">
    <property type="entry name" value="Fer4_9"/>
    <property type="match status" value="1"/>
</dbReference>
<dbReference type="Pfam" id="PF00248">
    <property type="entry name" value="Aldo_ket_red"/>
    <property type="match status" value="1"/>
</dbReference>
<dbReference type="SUPFAM" id="SSF51430">
    <property type="entry name" value="NAD(P)-linked oxidoreductase"/>
    <property type="match status" value="1"/>
</dbReference>
<dbReference type="PANTHER" id="PTHR43312:SF1">
    <property type="entry name" value="NADP-DEPENDENT OXIDOREDUCTASE DOMAIN-CONTAINING PROTEIN"/>
    <property type="match status" value="1"/>
</dbReference>
<gene>
    <name evidence="5" type="ORF">Q4T40_16745</name>
</gene>
<dbReference type="EMBL" id="JAUOZS010000001">
    <property type="protein sequence ID" value="MDT8902892.1"/>
    <property type="molecule type" value="Genomic_DNA"/>
</dbReference>
<dbReference type="InterPro" id="IPR036812">
    <property type="entry name" value="NAD(P)_OxRdtase_dom_sf"/>
</dbReference>
<evidence type="ECO:0000256" key="3">
    <source>
        <dbReference type="ARBA" id="ARBA00023014"/>
    </source>
</evidence>
<evidence type="ECO:0000259" key="4">
    <source>
        <dbReference type="PROSITE" id="PS51379"/>
    </source>
</evidence>
<keyword evidence="3" id="KW-0411">Iron-sulfur</keyword>
<dbReference type="CDD" id="cd19100">
    <property type="entry name" value="AKR_unchar"/>
    <property type="match status" value="1"/>
</dbReference>
<dbReference type="InterPro" id="IPR023210">
    <property type="entry name" value="NADP_OxRdtase_dom"/>
</dbReference>
<organism evidence="5 6">
    <name type="scientific">Anaeroselena agilis</name>
    <dbReference type="NCBI Taxonomy" id="3063788"/>
    <lineage>
        <taxon>Bacteria</taxon>
        <taxon>Bacillati</taxon>
        <taxon>Bacillota</taxon>
        <taxon>Negativicutes</taxon>
        <taxon>Acetonemataceae</taxon>
        <taxon>Anaeroselena</taxon>
    </lineage>
</organism>
<proteinExistence type="predicted"/>
<evidence type="ECO:0000256" key="1">
    <source>
        <dbReference type="ARBA" id="ARBA00022723"/>
    </source>
</evidence>
<dbReference type="PANTHER" id="PTHR43312">
    <property type="entry name" value="D-THREO-ALDOSE 1-DEHYDROGENASE"/>
    <property type="match status" value="1"/>
</dbReference>
<dbReference type="Gene3D" id="3.20.20.100">
    <property type="entry name" value="NADP-dependent oxidoreductase domain"/>
    <property type="match status" value="1"/>
</dbReference>
<dbReference type="PROSITE" id="PS00198">
    <property type="entry name" value="4FE4S_FER_1"/>
    <property type="match status" value="1"/>
</dbReference>
<dbReference type="InterPro" id="IPR053135">
    <property type="entry name" value="AKR2_Oxidoreductase"/>
</dbReference>
<dbReference type="Proteomes" id="UP001254848">
    <property type="component" value="Unassembled WGS sequence"/>
</dbReference>
<keyword evidence="6" id="KW-1185">Reference proteome</keyword>
<comment type="caution">
    <text evidence="5">The sequence shown here is derived from an EMBL/GenBank/DDBJ whole genome shotgun (WGS) entry which is preliminary data.</text>
</comment>
<dbReference type="PROSITE" id="PS51379">
    <property type="entry name" value="4FE4S_FER_2"/>
    <property type="match status" value="1"/>
</dbReference>
<protein>
    <submittedName>
        <fullName evidence="5">Aldo/keto reductase</fullName>
    </submittedName>
</protein>
<keyword evidence="2" id="KW-0408">Iron</keyword>
<feature type="domain" description="4Fe-4S ferredoxin-type" evidence="4">
    <location>
        <begin position="296"/>
        <end position="326"/>
    </location>
</feature>
<keyword evidence="1" id="KW-0479">Metal-binding</keyword>
<accession>A0ABU3P1I6</accession>
<sequence length="342" mass="37404">MRYLPLGKTGLNVSEFGFGGIPIIRLGVDDAIAVLRRAYDKGVTLYDTANAYIGSEDKIGRAFAGMRDKIVLATKTMKRDAAGAAEHLDASLRLLRTDHIDLYQLHQVSQEKDWQAISGPGGALEALVKAKEQGKIGHIGLTSHSLAMANRLIKTGLFATIQFPFSFVEPAAADELHVTARSLGLGILAMKPFAGGVLDNAALTFKYLRQHEGVIPIPGFDSVAYVDEVAAIYDAPNTVTDADRALMAEYRDRLGRQFCRRCEYCQPCPNGVMITPAMGYPIVAHRMSKEVAVGFAKKAIESVAQCTECGVCLTRCPYNLPIPEIIRKNYELYLSHLKELGR</sequence>
<dbReference type="SUPFAM" id="SSF46548">
    <property type="entry name" value="alpha-helical ferredoxin"/>
    <property type="match status" value="1"/>
</dbReference>
<evidence type="ECO:0000256" key="2">
    <source>
        <dbReference type="ARBA" id="ARBA00023004"/>
    </source>
</evidence>